<dbReference type="Proteomes" id="UP001190700">
    <property type="component" value="Unassembled WGS sequence"/>
</dbReference>
<feature type="compositionally biased region" description="Low complexity" evidence="1">
    <location>
        <begin position="225"/>
        <end position="239"/>
    </location>
</feature>
<feature type="region of interest" description="Disordered" evidence="1">
    <location>
        <begin position="1062"/>
        <end position="1084"/>
    </location>
</feature>
<feature type="region of interest" description="Disordered" evidence="1">
    <location>
        <begin position="828"/>
        <end position="928"/>
    </location>
</feature>
<evidence type="ECO:0000313" key="2">
    <source>
        <dbReference type="EMBL" id="KAK3264414.1"/>
    </source>
</evidence>
<feature type="region of interest" description="Disordered" evidence="1">
    <location>
        <begin position="75"/>
        <end position="255"/>
    </location>
</feature>
<evidence type="ECO:0000256" key="1">
    <source>
        <dbReference type="SAM" id="MobiDB-lite"/>
    </source>
</evidence>
<reference evidence="2 3" key="1">
    <citation type="journal article" date="2015" name="Genome Biol. Evol.">
        <title>Comparative Genomics of a Bacterivorous Green Alga Reveals Evolutionary Causalities and Consequences of Phago-Mixotrophic Mode of Nutrition.</title>
        <authorList>
            <person name="Burns J.A."/>
            <person name="Paasch A."/>
            <person name="Narechania A."/>
            <person name="Kim E."/>
        </authorList>
    </citation>
    <scope>NUCLEOTIDE SEQUENCE [LARGE SCALE GENOMIC DNA]</scope>
    <source>
        <strain evidence="2 3">PLY_AMNH</strain>
    </source>
</reference>
<feature type="compositionally biased region" description="Polar residues" evidence="1">
    <location>
        <begin position="429"/>
        <end position="446"/>
    </location>
</feature>
<feature type="compositionally biased region" description="Basic and acidic residues" evidence="1">
    <location>
        <begin position="93"/>
        <end position="107"/>
    </location>
</feature>
<feature type="region of interest" description="Disordered" evidence="1">
    <location>
        <begin position="790"/>
        <end position="813"/>
    </location>
</feature>
<feature type="region of interest" description="Disordered" evidence="1">
    <location>
        <begin position="21"/>
        <end position="50"/>
    </location>
</feature>
<accession>A0AAE0FR99</accession>
<feature type="region of interest" description="Disordered" evidence="1">
    <location>
        <begin position="295"/>
        <end position="587"/>
    </location>
</feature>
<keyword evidence="3" id="KW-1185">Reference proteome</keyword>
<feature type="compositionally biased region" description="Polar residues" evidence="1">
    <location>
        <begin position="164"/>
        <end position="182"/>
    </location>
</feature>
<dbReference type="AlphaFoldDB" id="A0AAE0FR99"/>
<feature type="region of interest" description="Disordered" evidence="1">
    <location>
        <begin position="1192"/>
        <end position="1275"/>
    </location>
</feature>
<feature type="region of interest" description="Disordered" evidence="1">
    <location>
        <begin position="613"/>
        <end position="669"/>
    </location>
</feature>
<feature type="compositionally biased region" description="Basic and acidic residues" evidence="1">
    <location>
        <begin position="1247"/>
        <end position="1261"/>
    </location>
</feature>
<feature type="region of interest" description="Disordered" evidence="1">
    <location>
        <begin position="1009"/>
        <end position="1042"/>
    </location>
</feature>
<proteinExistence type="predicted"/>
<feature type="compositionally biased region" description="Polar residues" evidence="1">
    <location>
        <begin position="478"/>
        <end position="496"/>
    </location>
</feature>
<feature type="compositionally biased region" description="Low complexity" evidence="1">
    <location>
        <begin position="450"/>
        <end position="461"/>
    </location>
</feature>
<feature type="compositionally biased region" description="Low complexity" evidence="1">
    <location>
        <begin position="504"/>
        <end position="513"/>
    </location>
</feature>
<protein>
    <submittedName>
        <fullName evidence="2">Uncharacterized protein</fullName>
    </submittedName>
</protein>
<gene>
    <name evidence="2" type="ORF">CYMTET_26846</name>
</gene>
<sequence>MSSEWWNEAWFGQLFASESDSLAPEAVEEDTTQEVTQERSETLHQDAVNEDKQSFQFGTLLPEVLTSLLSPRVLGGKEEGSYEDQFASASSPSREKELEDLVDEARLSSDLMPSSAAPVSTSTLERVDTPPSAIPNSTKVDSTLAPARPERLKRGVPYSPPSAPTTTFGTQSNSPIQHQQAVAPTVVHMPSTTTEPLPAAHRSDEGHPTSSGTVEPNDAGSTDNAAVRGRASRQRASGARKGDGAMRPPAAQAASSKRLLPAILNAAAKSKAAVLSPQASRVVHALMQAAVPASAQPLPAEQQAGSSGRTSAAMHVAEPKAGAPNLAGNRAGGSKPSVRQAASRGTHNAVREMDEAGLRRGRERKDADALAERGSVASVPPVKRTSAISGSEPSNRARVARQAPNAAQQDAPGGSTRGDIRTAPPHTLGRTTAAPTLAQNDTSAGTLSVPKAARAATGKAAPPSPKKASLLSWAAHVRSTNSQFSSEPAETSQKHTPSTPAPPAASAVQAASPRQEGGELPKLAADQGTGAAPGSALTVRLPASGTARPAVQSAAAASASPRPNAAAKQAANAALEPAASGVKSGGSVAAAVRKVVVEADRPMAADVEQKLLGSDEGAPLQAPRGGTHHTSAARPEDAPRGNAPSPSFSVVRGATASPSDSDPTAALGAPTSAVGGVGLSEPDHVAVPCAGAAAVEAVGLSAHNPAAVPGAGAAAVEAVGLSARNPAAVPGAQAGAAVKTGGASEASEGAHVHQGAKGFEELFASHSAPSWIAQWKSSLRPDGVDPARRWTFGGPAPLTSPEPHRLRGGTAGTRVSPLLKIPAVVRGSEGAPSWTHPHRSPSNSCSKVTLVPPSPRPGQRSKDGRTEAVEQAGMRSSPSPGTRRQQSMKNATAGGGGGGLAAPRMSPSARGYTQKPASDVPDAKGGSMTSTALMRMDWAELGFPPVDCGAPGDEPAESSVPWRQADSSLASCVFGMELSDWLFASTATRVPARAEVAQEAQCIPLAAPHRGSESAMPAEEEHAAAGSPHDVPDDDPLAAFLGADDGDDFWLSAGGQDGLSAGVQDSLSAGGQDSPAAAAHSAEVRDTFDTTAPVQPEGDAVAEAASPAEGAGAGWRRHHTMTPGDGGTFEEAFAALFGAEPPSAEEGGPACGGVSRGTVDLEETVHGDDGGSSSSLDLTVYGGDGRSLAASTETVRGLDCGSSDGLGETARGDDSGSSGDWMMRVHIGDGGSSADLEEAASAGDISSSDHPDRGVTAHDGDGGGLGDSGRARAGE</sequence>
<comment type="caution">
    <text evidence="2">The sequence shown here is derived from an EMBL/GenBank/DDBJ whole genome shotgun (WGS) entry which is preliminary data.</text>
</comment>
<feature type="compositionally biased region" description="Basic and acidic residues" evidence="1">
    <location>
        <begin position="36"/>
        <end position="50"/>
    </location>
</feature>
<feature type="compositionally biased region" description="Polar residues" evidence="1">
    <location>
        <begin position="874"/>
        <end position="890"/>
    </location>
</feature>
<feature type="compositionally biased region" description="Low complexity" evidence="1">
    <location>
        <begin position="547"/>
        <end position="579"/>
    </location>
</feature>
<organism evidence="2 3">
    <name type="scientific">Cymbomonas tetramitiformis</name>
    <dbReference type="NCBI Taxonomy" id="36881"/>
    <lineage>
        <taxon>Eukaryota</taxon>
        <taxon>Viridiplantae</taxon>
        <taxon>Chlorophyta</taxon>
        <taxon>Pyramimonadophyceae</taxon>
        <taxon>Pyramimonadales</taxon>
        <taxon>Pyramimonadaceae</taxon>
        <taxon>Cymbomonas</taxon>
    </lineage>
</organism>
<feature type="non-terminal residue" evidence="2">
    <location>
        <position position="1275"/>
    </location>
</feature>
<feature type="compositionally biased region" description="Polar residues" evidence="1">
    <location>
        <begin position="208"/>
        <end position="224"/>
    </location>
</feature>
<dbReference type="EMBL" id="LGRX02014567">
    <property type="protein sequence ID" value="KAK3264414.1"/>
    <property type="molecule type" value="Genomic_DNA"/>
</dbReference>
<feature type="compositionally biased region" description="Basic and acidic residues" evidence="1">
    <location>
        <begin position="349"/>
        <end position="371"/>
    </location>
</feature>
<evidence type="ECO:0000313" key="3">
    <source>
        <dbReference type="Proteomes" id="UP001190700"/>
    </source>
</evidence>
<name>A0AAE0FR99_9CHLO</name>